<sequence length="172" mass="20205">MTIYHFTWESFEWDHIISENLNSNKHFLNESDCYGLYYITGSHFLYGQNTLLYLGKSQDQRFGYRLSQHSDFDFTNVPRINKLYIGKLLNRDDGNSKSWGEAINLSEKLFINSLLPAMNSQNIKGILDNEIYGEIVICNWNDIGFLLPEISGYRFSGKYWDEQKYPENPLTE</sequence>
<reference evidence="1" key="1">
    <citation type="submission" date="2021-08" db="EMBL/GenBank/DDBJ databases">
        <title>Comparative analyses of Brucepasteria parasyntrophica and Teretinema zuelzerae.</title>
        <authorList>
            <person name="Song Y."/>
            <person name="Brune A."/>
        </authorList>
    </citation>
    <scope>NUCLEOTIDE SEQUENCE</scope>
    <source>
        <strain evidence="1">DSM 1903</strain>
    </source>
</reference>
<comment type="caution">
    <text evidence="1">The sequence shown here is derived from an EMBL/GenBank/DDBJ whole genome shotgun (WGS) entry which is preliminary data.</text>
</comment>
<evidence type="ECO:0000313" key="1">
    <source>
        <dbReference type="EMBL" id="MCD1656107.1"/>
    </source>
</evidence>
<dbReference type="AlphaFoldDB" id="A0AAE3EKH5"/>
<keyword evidence="2" id="KW-1185">Reference proteome</keyword>
<organism evidence="1 2">
    <name type="scientific">Teretinema zuelzerae</name>
    <dbReference type="NCBI Taxonomy" id="156"/>
    <lineage>
        <taxon>Bacteria</taxon>
        <taxon>Pseudomonadati</taxon>
        <taxon>Spirochaetota</taxon>
        <taxon>Spirochaetia</taxon>
        <taxon>Spirochaetales</taxon>
        <taxon>Treponemataceae</taxon>
        <taxon>Teretinema</taxon>
    </lineage>
</organism>
<dbReference type="Proteomes" id="UP001198163">
    <property type="component" value="Unassembled WGS sequence"/>
</dbReference>
<gene>
    <name evidence="1" type="ORF">K7J14_15510</name>
</gene>
<dbReference type="EMBL" id="JAINWA010000003">
    <property type="protein sequence ID" value="MCD1656107.1"/>
    <property type="molecule type" value="Genomic_DNA"/>
</dbReference>
<protein>
    <submittedName>
        <fullName evidence="1">Uncharacterized protein</fullName>
    </submittedName>
</protein>
<name>A0AAE3EKH5_9SPIR</name>
<dbReference type="RefSeq" id="WP_230758541.1">
    <property type="nucleotide sequence ID" value="NZ_JAINWA010000003.1"/>
</dbReference>
<evidence type="ECO:0000313" key="2">
    <source>
        <dbReference type="Proteomes" id="UP001198163"/>
    </source>
</evidence>
<accession>A0AAE3EKH5</accession>
<proteinExistence type="predicted"/>